<evidence type="ECO:0000256" key="3">
    <source>
        <dbReference type="ARBA" id="ARBA00022825"/>
    </source>
</evidence>
<evidence type="ECO:0000256" key="4">
    <source>
        <dbReference type="SAM" id="MobiDB-lite"/>
    </source>
</evidence>
<organism evidence="7 8">
    <name type="scientific">Kineosporia succinea</name>
    <dbReference type="NCBI Taxonomy" id="84632"/>
    <lineage>
        <taxon>Bacteria</taxon>
        <taxon>Bacillati</taxon>
        <taxon>Actinomycetota</taxon>
        <taxon>Actinomycetes</taxon>
        <taxon>Kineosporiales</taxon>
        <taxon>Kineosporiaceae</taxon>
        <taxon>Kineosporia</taxon>
    </lineage>
</organism>
<dbReference type="PANTHER" id="PTHR14218">
    <property type="entry name" value="PROTEASE S8 TRIPEPTIDYL PEPTIDASE I CLN2"/>
    <property type="match status" value="1"/>
</dbReference>
<feature type="region of interest" description="Disordered" evidence="4">
    <location>
        <begin position="25"/>
        <end position="52"/>
    </location>
</feature>
<dbReference type="InterPro" id="IPR036852">
    <property type="entry name" value="Peptidase_S8/S53_dom_sf"/>
</dbReference>
<keyword evidence="3" id="KW-0720">Serine protease</keyword>
<evidence type="ECO:0000259" key="6">
    <source>
        <dbReference type="PROSITE" id="PS51695"/>
    </source>
</evidence>
<dbReference type="PROSITE" id="PS00138">
    <property type="entry name" value="SUBTILASE_SER"/>
    <property type="match status" value="1"/>
</dbReference>
<evidence type="ECO:0000313" key="8">
    <source>
        <dbReference type="Proteomes" id="UP001235712"/>
    </source>
</evidence>
<dbReference type="InterPro" id="IPR023828">
    <property type="entry name" value="Peptidase_S8_Ser-AS"/>
</dbReference>
<feature type="chain" id="PRO_5045762691" evidence="5">
    <location>
        <begin position="30"/>
        <end position="421"/>
    </location>
</feature>
<dbReference type="EMBL" id="JAUSQZ010000001">
    <property type="protein sequence ID" value="MDP9826546.1"/>
    <property type="molecule type" value="Genomic_DNA"/>
</dbReference>
<dbReference type="GO" id="GO:0006508">
    <property type="term" value="P:proteolysis"/>
    <property type="evidence" value="ECO:0007669"/>
    <property type="project" value="UniProtKB-KW"/>
</dbReference>
<dbReference type="SUPFAM" id="SSF52743">
    <property type="entry name" value="Subtilisin-like"/>
    <property type="match status" value="1"/>
</dbReference>
<evidence type="ECO:0000256" key="5">
    <source>
        <dbReference type="SAM" id="SignalP"/>
    </source>
</evidence>
<evidence type="ECO:0000313" key="7">
    <source>
        <dbReference type="EMBL" id="MDP9826546.1"/>
    </source>
</evidence>
<dbReference type="PROSITE" id="PS51695">
    <property type="entry name" value="SEDOLISIN"/>
    <property type="match status" value="1"/>
</dbReference>
<keyword evidence="5" id="KW-0732">Signal</keyword>
<comment type="caution">
    <text evidence="7">The sequence shown here is derived from an EMBL/GenBank/DDBJ whole genome shotgun (WGS) entry which is preliminary data.</text>
</comment>
<keyword evidence="2" id="KW-0378">Hydrolase</keyword>
<dbReference type="GO" id="GO:0008233">
    <property type="term" value="F:peptidase activity"/>
    <property type="evidence" value="ECO:0007669"/>
    <property type="project" value="UniProtKB-KW"/>
</dbReference>
<dbReference type="Proteomes" id="UP001235712">
    <property type="component" value="Unassembled WGS sequence"/>
</dbReference>
<dbReference type="Gene3D" id="3.40.50.200">
    <property type="entry name" value="Peptidase S8/S53 domain"/>
    <property type="match status" value="1"/>
</dbReference>
<feature type="domain" description="Peptidase S53" evidence="6">
    <location>
        <begin position="93"/>
        <end position="421"/>
    </location>
</feature>
<keyword evidence="1 7" id="KW-0645">Protease</keyword>
<proteinExistence type="predicted"/>
<feature type="signal peptide" evidence="5">
    <location>
        <begin position="1"/>
        <end position="29"/>
    </location>
</feature>
<dbReference type="InterPro" id="IPR000209">
    <property type="entry name" value="Peptidase_S8/S53_dom"/>
</dbReference>
<evidence type="ECO:0000256" key="1">
    <source>
        <dbReference type="ARBA" id="ARBA00022670"/>
    </source>
</evidence>
<reference evidence="7 8" key="1">
    <citation type="submission" date="2023-07" db="EMBL/GenBank/DDBJ databases">
        <title>Sequencing the genomes of 1000 actinobacteria strains.</title>
        <authorList>
            <person name="Klenk H.-P."/>
        </authorList>
    </citation>
    <scope>NUCLEOTIDE SEQUENCE [LARGE SCALE GENOMIC DNA]</scope>
    <source>
        <strain evidence="7 8">DSM 44388</strain>
    </source>
</reference>
<feature type="compositionally biased region" description="Polar residues" evidence="4">
    <location>
        <begin position="25"/>
        <end position="47"/>
    </location>
</feature>
<dbReference type="InterPro" id="IPR050819">
    <property type="entry name" value="Tripeptidyl-peptidase_I"/>
</dbReference>
<dbReference type="RefSeq" id="WP_307241449.1">
    <property type="nucleotide sequence ID" value="NZ_JAUSQZ010000001.1"/>
</dbReference>
<protein>
    <submittedName>
        <fullName evidence="7">Subtilase family serine protease</fullName>
    </submittedName>
</protein>
<dbReference type="PANTHER" id="PTHR14218:SF15">
    <property type="entry name" value="TRIPEPTIDYL-PEPTIDASE 1"/>
    <property type="match status" value="1"/>
</dbReference>
<sequence>MRFNARRALVAAVLAGLVLSGTTATGAQASSSPRVAGTSAVTPTESSWRPKLAPGEHHACSTAKKGQFHCLARWQPVAGGSGTLSTAAVKLKGLTPEDIRKAYKLPTKGGKGQVVGIVVAYDNPKIEADLNVYRKKFKLGTCTTASKCFRKVDQRGGKKYPVGDQGWGMEAALDTQAVSATCRSCRILLVEADSPTGEDIGAAVNTAVRLGADVVSNSYGMVEFNGIETLNKKYYTHPKVPLIASSGDAGFQDPEFPASSPRVWSIGATDLNYSAKKKAYTEKAASFSGSNCSAWFAKPSWQKDKNCAGRTSADISAAGDGAGGAGFLVYDSYLPKSSRGWIGASGTSVSAPLVAGMIGLAGNAAKVASPSYPYKHKTGLKDVIGGSNAFSADCGGDYLCTAVKGYDGPTGLGSPRGLKSL</sequence>
<evidence type="ECO:0000256" key="2">
    <source>
        <dbReference type="ARBA" id="ARBA00022801"/>
    </source>
</evidence>
<accession>A0ABT9P1U3</accession>
<dbReference type="InterPro" id="IPR030400">
    <property type="entry name" value="Sedolisin_dom"/>
</dbReference>
<gene>
    <name evidence="7" type="ORF">J2S57_002295</name>
</gene>
<dbReference type="Pfam" id="PF00082">
    <property type="entry name" value="Peptidase_S8"/>
    <property type="match status" value="1"/>
</dbReference>
<keyword evidence="8" id="KW-1185">Reference proteome</keyword>
<name>A0ABT9P1U3_9ACTN</name>